<dbReference type="GO" id="GO:0016747">
    <property type="term" value="F:acyltransferase activity, transferring groups other than amino-acyl groups"/>
    <property type="evidence" value="ECO:0007669"/>
    <property type="project" value="InterPro"/>
</dbReference>
<feature type="domain" description="Thiolase N-terminal" evidence="1">
    <location>
        <begin position="5"/>
        <end position="112"/>
    </location>
</feature>
<dbReference type="Pfam" id="PF00108">
    <property type="entry name" value="Thiolase_N"/>
    <property type="match status" value="1"/>
</dbReference>
<dbReference type="PANTHER" id="PTHR42870">
    <property type="entry name" value="ACETYL-COA C-ACETYLTRANSFERASE"/>
    <property type="match status" value="1"/>
</dbReference>
<dbReference type="Gene3D" id="3.40.47.10">
    <property type="match status" value="1"/>
</dbReference>
<dbReference type="AlphaFoldDB" id="A0A1Y1MQN7"/>
<reference evidence="2" key="1">
    <citation type="journal article" date="2016" name="Sci. Rep.">
        <title>Molecular characterization of firefly nuptial gifts: a multi-omics approach sheds light on postcopulatory sexual selection.</title>
        <authorList>
            <person name="Al-Wathiqui N."/>
            <person name="Fallon T.R."/>
            <person name="South A."/>
            <person name="Weng J.K."/>
            <person name="Lewis S.M."/>
        </authorList>
    </citation>
    <scope>NUCLEOTIDE SEQUENCE</scope>
</reference>
<dbReference type="EMBL" id="GEZM01024146">
    <property type="protein sequence ID" value="JAV87931.1"/>
    <property type="molecule type" value="Transcribed_RNA"/>
</dbReference>
<protein>
    <recommendedName>
        <fullName evidence="1">Thiolase N-terminal domain-containing protein</fullName>
    </recommendedName>
</protein>
<proteinExistence type="predicted"/>
<dbReference type="SUPFAM" id="SSF53901">
    <property type="entry name" value="Thiolase-like"/>
    <property type="match status" value="1"/>
</dbReference>
<evidence type="ECO:0000313" key="2">
    <source>
        <dbReference type="EMBL" id="JAV87931.1"/>
    </source>
</evidence>
<organism evidence="2">
    <name type="scientific">Photinus pyralis</name>
    <name type="common">Common eastern firefly</name>
    <name type="synonym">Lampyris pyralis</name>
    <dbReference type="NCBI Taxonomy" id="7054"/>
    <lineage>
        <taxon>Eukaryota</taxon>
        <taxon>Metazoa</taxon>
        <taxon>Ecdysozoa</taxon>
        <taxon>Arthropoda</taxon>
        <taxon>Hexapoda</taxon>
        <taxon>Insecta</taxon>
        <taxon>Pterygota</taxon>
        <taxon>Neoptera</taxon>
        <taxon>Endopterygota</taxon>
        <taxon>Coleoptera</taxon>
        <taxon>Polyphaga</taxon>
        <taxon>Elateriformia</taxon>
        <taxon>Elateroidea</taxon>
        <taxon>Lampyridae</taxon>
        <taxon>Lampyrinae</taxon>
        <taxon>Photinus</taxon>
    </lineage>
</organism>
<evidence type="ECO:0000259" key="1">
    <source>
        <dbReference type="Pfam" id="PF00108"/>
    </source>
</evidence>
<dbReference type="PANTHER" id="PTHR42870:SF1">
    <property type="entry name" value="NON-SPECIFIC LIPID-TRANSFER PROTEIN-LIKE 2"/>
    <property type="match status" value="1"/>
</dbReference>
<name>A0A1Y1MQN7_PHOPY</name>
<dbReference type="InterPro" id="IPR016039">
    <property type="entry name" value="Thiolase-like"/>
</dbReference>
<sequence>MGRVFVVGVGMSKFVKPGTGGDYPDYAKEALCNALKDANVTIEQIQRAYVGYVYGDSCCGQRVIYESGMTGMPIFNVNNNCSTGATALLTAKEAIEFNVSDCVLALGFEKMERGGLKFKYLSATGTKEVPGVTKENLFQYDIRKMWPLICSA</sequence>
<dbReference type="InterPro" id="IPR020616">
    <property type="entry name" value="Thiolase_N"/>
</dbReference>
<accession>A0A1Y1MQN7</accession>